<dbReference type="EMBL" id="MHJU01000037">
    <property type="protein sequence ID" value="OGY72338.1"/>
    <property type="molecule type" value="Genomic_DNA"/>
</dbReference>
<dbReference type="Pfam" id="PF13173">
    <property type="entry name" value="AAA_14"/>
    <property type="match status" value="1"/>
</dbReference>
<dbReference type="AlphaFoldDB" id="A0A1G2A642"/>
<dbReference type="SUPFAM" id="SSF52540">
    <property type="entry name" value="P-loop containing nucleoside triphosphate hydrolases"/>
    <property type="match status" value="1"/>
</dbReference>
<gene>
    <name evidence="3" type="ORF">A3H61_03090</name>
</gene>
<dbReference type="Gene3D" id="3.40.50.300">
    <property type="entry name" value="P-loop containing nucleotide triphosphate hydrolases"/>
    <property type="match status" value="1"/>
</dbReference>
<sequence>MNYIQRKAEIYLQKDLSTTKVVIVLGARQVGKTTLVQHILKENAVFLNLDIEVDKNRLMSASSLAPKEALKNFGNPKFLVIDEAQRLTDAGRIVKGWHDAQLPVKIILLGSSSLNLLNQTAESLTGRNVKIFLPPLIFEEILGAQSWYSPEFTKSALYQNFSNQIQETLIQTIVFGSYPEAIASDDKKGYLLNLVSDYLLKDVLQIGLVKTPDLIKNLLMLLAHQVGSEVSVSELASNLKTTRVTVDRYLDLLEQTFVIFRLPAFSTNSRKEIAKNQKIYFWDTGVRNALINEFSLNPLRGDIGALWENWVIAEFGKQNALIGKRKNLYFWRARTGGEVDLVIKEGAKINAYEIKWSKKSVSRQSFSLKYGAPVQLIDSSNPLIQI</sequence>
<feature type="domain" description="AAA" evidence="1">
    <location>
        <begin position="19"/>
        <end position="142"/>
    </location>
</feature>
<protein>
    <recommendedName>
        <fullName evidence="5">AAA+ ATPase domain-containing protein</fullName>
    </recommendedName>
</protein>
<dbReference type="PANTHER" id="PTHR43566:SF1">
    <property type="entry name" value="AAA+ ATPASE DOMAIN-CONTAINING PROTEIN"/>
    <property type="match status" value="1"/>
</dbReference>
<dbReference type="PANTHER" id="PTHR43566">
    <property type="entry name" value="CONSERVED PROTEIN"/>
    <property type="match status" value="1"/>
</dbReference>
<dbReference type="InterPro" id="IPR025420">
    <property type="entry name" value="DUF4143"/>
</dbReference>
<evidence type="ECO:0000313" key="3">
    <source>
        <dbReference type="EMBL" id="OGY72338.1"/>
    </source>
</evidence>
<reference evidence="3 4" key="1">
    <citation type="journal article" date="2016" name="Nat. Commun.">
        <title>Thousands of microbial genomes shed light on interconnected biogeochemical processes in an aquifer system.</title>
        <authorList>
            <person name="Anantharaman K."/>
            <person name="Brown C.T."/>
            <person name="Hug L.A."/>
            <person name="Sharon I."/>
            <person name="Castelle C.J."/>
            <person name="Probst A.J."/>
            <person name="Thomas B.C."/>
            <person name="Singh A."/>
            <person name="Wilkins M.J."/>
            <person name="Karaoz U."/>
            <person name="Brodie E.L."/>
            <person name="Williams K.H."/>
            <person name="Hubbard S.S."/>
            <person name="Banfield J.F."/>
        </authorList>
    </citation>
    <scope>NUCLEOTIDE SEQUENCE [LARGE SCALE GENOMIC DNA]</scope>
</reference>
<evidence type="ECO:0000259" key="1">
    <source>
        <dbReference type="Pfam" id="PF13173"/>
    </source>
</evidence>
<dbReference type="Pfam" id="PF13635">
    <property type="entry name" value="DUF4143"/>
    <property type="match status" value="1"/>
</dbReference>
<dbReference type="InterPro" id="IPR027417">
    <property type="entry name" value="P-loop_NTPase"/>
</dbReference>
<dbReference type="Proteomes" id="UP000178315">
    <property type="component" value="Unassembled WGS sequence"/>
</dbReference>
<name>A0A1G2A642_9BACT</name>
<feature type="domain" description="DUF4143" evidence="2">
    <location>
        <begin position="201"/>
        <end position="357"/>
    </location>
</feature>
<evidence type="ECO:0008006" key="5">
    <source>
        <dbReference type="Google" id="ProtNLM"/>
    </source>
</evidence>
<evidence type="ECO:0000313" key="4">
    <source>
        <dbReference type="Proteomes" id="UP000178315"/>
    </source>
</evidence>
<comment type="caution">
    <text evidence="3">The sequence shown here is derived from an EMBL/GenBank/DDBJ whole genome shotgun (WGS) entry which is preliminary data.</text>
</comment>
<organism evidence="3 4">
    <name type="scientific">Candidatus Jacksonbacteria bacterium RIFCSPLOWO2_02_FULL_44_20</name>
    <dbReference type="NCBI Taxonomy" id="1798460"/>
    <lineage>
        <taxon>Bacteria</taxon>
        <taxon>Candidatus Jacksoniibacteriota</taxon>
    </lineage>
</organism>
<dbReference type="InterPro" id="IPR041682">
    <property type="entry name" value="AAA_14"/>
</dbReference>
<proteinExistence type="predicted"/>
<evidence type="ECO:0000259" key="2">
    <source>
        <dbReference type="Pfam" id="PF13635"/>
    </source>
</evidence>
<accession>A0A1G2A642</accession>